<keyword evidence="8" id="KW-0175">Coiled coil</keyword>
<keyword evidence="6" id="KW-1133">Transmembrane helix</keyword>
<evidence type="ECO:0000259" key="9">
    <source>
        <dbReference type="Pfam" id="PF05957"/>
    </source>
</evidence>
<keyword evidence="5" id="KW-0812">Transmembrane</keyword>
<evidence type="ECO:0000256" key="3">
    <source>
        <dbReference type="ARBA" id="ARBA00022475"/>
    </source>
</evidence>
<keyword evidence="12" id="KW-1185">Reference proteome</keyword>
<evidence type="ECO:0000256" key="1">
    <source>
        <dbReference type="ARBA" id="ARBA00004377"/>
    </source>
</evidence>
<comment type="subcellular location">
    <subcellularLocation>
        <location evidence="1">Cell inner membrane</location>
        <topology evidence="1">Single-pass membrane protein</topology>
    </subcellularLocation>
</comment>
<dbReference type="RefSeq" id="WP_084309989.1">
    <property type="nucleotide sequence ID" value="NZ_FNIJ01000002.1"/>
</dbReference>
<evidence type="ECO:0000256" key="2">
    <source>
        <dbReference type="ARBA" id="ARBA00010423"/>
    </source>
</evidence>
<comment type="similarity">
    <text evidence="2">Belongs to the ElaB/YgaM/YqjD family.</text>
</comment>
<organism evidence="11 12">
    <name type="scientific">Pseudomonas jinjuensis</name>
    <dbReference type="NCBI Taxonomy" id="198616"/>
    <lineage>
        <taxon>Bacteria</taxon>
        <taxon>Pseudomonadati</taxon>
        <taxon>Pseudomonadota</taxon>
        <taxon>Gammaproteobacteria</taxon>
        <taxon>Pseudomonadales</taxon>
        <taxon>Pseudomonadaceae</taxon>
        <taxon>Pseudomonas</taxon>
    </lineage>
</organism>
<feature type="coiled-coil region" evidence="8">
    <location>
        <begin position="37"/>
        <end position="64"/>
    </location>
</feature>
<evidence type="ECO:0000256" key="4">
    <source>
        <dbReference type="ARBA" id="ARBA00022519"/>
    </source>
</evidence>
<sequence>MPSNAAVNAAKEEFISEFQTLVSDTEKLLQSSADLFGAEAEQLREQIQANLKRARAALDSTQATVKDRGQATVEATEEYVRENPWKAVGIAAGVGFLFGLLLNRR</sequence>
<evidence type="ECO:0000313" key="12">
    <source>
        <dbReference type="Proteomes" id="UP000242957"/>
    </source>
</evidence>
<dbReference type="OrthoDB" id="5298386at2"/>
<dbReference type="Pfam" id="PF19029">
    <property type="entry name" value="DUF883_C"/>
    <property type="match status" value="1"/>
</dbReference>
<evidence type="ECO:0000259" key="10">
    <source>
        <dbReference type="Pfam" id="PF19029"/>
    </source>
</evidence>
<accession>A0A1H0AJ11</accession>
<protein>
    <submittedName>
        <fullName evidence="11">Membrane-anchored ribosome-binding protein, inhibits growth in stationary phase, ElaB/YqjD/DUF883 family</fullName>
    </submittedName>
</protein>
<dbReference type="InterPro" id="IPR043604">
    <property type="entry name" value="DUF883_N"/>
</dbReference>
<dbReference type="InterPro" id="IPR043605">
    <property type="entry name" value="DUF883_C"/>
</dbReference>
<gene>
    <name evidence="11" type="ORF">SAMN05216193_102231</name>
</gene>
<dbReference type="InterPro" id="IPR010279">
    <property type="entry name" value="YqjD/ElaB"/>
</dbReference>
<dbReference type="EMBL" id="FNIJ01000002">
    <property type="protein sequence ID" value="SDN32776.1"/>
    <property type="molecule type" value="Genomic_DNA"/>
</dbReference>
<evidence type="ECO:0000256" key="5">
    <source>
        <dbReference type="ARBA" id="ARBA00022692"/>
    </source>
</evidence>
<name>A0A1H0AJ11_9PSED</name>
<dbReference type="PANTHER" id="PTHR35893:SF3">
    <property type="entry name" value="INNER MEMBRANE PROTEIN"/>
    <property type="match status" value="1"/>
</dbReference>
<keyword evidence="4" id="KW-0997">Cell inner membrane</keyword>
<dbReference type="AlphaFoldDB" id="A0A1H0AJ11"/>
<keyword evidence="7" id="KW-0472">Membrane</keyword>
<feature type="domain" description="DUF883" evidence="10">
    <location>
        <begin position="76"/>
        <end position="105"/>
    </location>
</feature>
<dbReference type="GO" id="GO:0005886">
    <property type="term" value="C:plasma membrane"/>
    <property type="evidence" value="ECO:0007669"/>
    <property type="project" value="UniProtKB-SubCell"/>
</dbReference>
<keyword evidence="3" id="KW-1003">Cell membrane</keyword>
<dbReference type="Pfam" id="PF05957">
    <property type="entry name" value="DUF883"/>
    <property type="match status" value="1"/>
</dbReference>
<evidence type="ECO:0000256" key="8">
    <source>
        <dbReference type="SAM" id="Coils"/>
    </source>
</evidence>
<evidence type="ECO:0000256" key="6">
    <source>
        <dbReference type="ARBA" id="ARBA00022989"/>
    </source>
</evidence>
<evidence type="ECO:0000256" key="7">
    <source>
        <dbReference type="ARBA" id="ARBA00023136"/>
    </source>
</evidence>
<proteinExistence type="inferred from homology"/>
<dbReference type="Proteomes" id="UP000242957">
    <property type="component" value="Unassembled WGS sequence"/>
</dbReference>
<evidence type="ECO:0000313" key="11">
    <source>
        <dbReference type="EMBL" id="SDN32776.1"/>
    </source>
</evidence>
<dbReference type="GO" id="GO:0043022">
    <property type="term" value="F:ribosome binding"/>
    <property type="evidence" value="ECO:0007669"/>
    <property type="project" value="InterPro"/>
</dbReference>
<reference evidence="12" key="1">
    <citation type="submission" date="2016-10" db="EMBL/GenBank/DDBJ databases">
        <authorList>
            <person name="Varghese N."/>
            <person name="Submissions S."/>
        </authorList>
    </citation>
    <scope>NUCLEOTIDE SEQUENCE [LARGE SCALE GENOMIC DNA]</scope>
    <source>
        <strain evidence="12">JCM 21621</strain>
    </source>
</reference>
<dbReference type="STRING" id="198616.SAMN05216193_102231"/>
<dbReference type="PANTHER" id="PTHR35893">
    <property type="entry name" value="INNER MEMBRANE PROTEIN-RELATED"/>
    <property type="match status" value="1"/>
</dbReference>
<feature type="domain" description="DUF883" evidence="9">
    <location>
        <begin position="13"/>
        <end position="62"/>
    </location>
</feature>